<evidence type="ECO:0000313" key="3">
    <source>
        <dbReference type="EMBL" id="KAA1194096.1"/>
    </source>
</evidence>
<evidence type="ECO:0000259" key="2">
    <source>
        <dbReference type="Pfam" id="PF12697"/>
    </source>
</evidence>
<comment type="caution">
    <text evidence="3">The sequence shown here is derived from an EMBL/GenBank/DDBJ whole genome shotgun (WGS) entry which is preliminary data.</text>
</comment>
<dbReference type="EMBL" id="VTUX01000001">
    <property type="protein sequence ID" value="KAA1194096.1"/>
    <property type="molecule type" value="Genomic_DNA"/>
</dbReference>
<dbReference type="InterPro" id="IPR029058">
    <property type="entry name" value="AB_hydrolase_fold"/>
</dbReference>
<reference evidence="3 4" key="1">
    <citation type="submission" date="2019-09" db="EMBL/GenBank/DDBJ databases">
        <authorList>
            <person name="Chen X.-Y."/>
        </authorList>
    </citation>
    <scope>NUCLEOTIDE SEQUENCE [LARGE SCALE GENOMIC DNA]</scope>
    <source>
        <strain evidence="3 4">NY5</strain>
    </source>
</reference>
<dbReference type="Gene3D" id="3.40.50.1820">
    <property type="entry name" value="alpha/beta hydrolase"/>
    <property type="match status" value="1"/>
</dbReference>
<dbReference type="Proteomes" id="UP000323708">
    <property type="component" value="Unassembled WGS sequence"/>
</dbReference>
<keyword evidence="4" id="KW-1185">Reference proteome</keyword>
<dbReference type="Pfam" id="PF12697">
    <property type="entry name" value="Abhydrolase_6"/>
    <property type="match status" value="1"/>
</dbReference>
<proteinExistence type="predicted"/>
<dbReference type="InterPro" id="IPR000073">
    <property type="entry name" value="AB_hydrolase_1"/>
</dbReference>
<organism evidence="3 4">
    <name type="scientific">Pseudohalioglobus sediminis</name>
    <dbReference type="NCBI Taxonomy" id="2606449"/>
    <lineage>
        <taxon>Bacteria</taxon>
        <taxon>Pseudomonadati</taxon>
        <taxon>Pseudomonadota</taxon>
        <taxon>Gammaproteobacteria</taxon>
        <taxon>Cellvibrionales</taxon>
        <taxon>Halieaceae</taxon>
        <taxon>Pseudohalioglobus</taxon>
    </lineage>
</organism>
<dbReference type="PANTHER" id="PTHR46118:SF4">
    <property type="entry name" value="PROTEIN ABHD11"/>
    <property type="match status" value="1"/>
</dbReference>
<keyword evidence="1 3" id="KW-0378">Hydrolase</keyword>
<dbReference type="AlphaFoldDB" id="A0A5B0X459"/>
<sequence length="266" mass="28830">MVAKSLIVHSTAGQGSPIVLLHGLFGNRNNLGALERSLADRYQVFSLDLPNHGRSGWTESLDLATLAAAVGDWMQEQGLDKAAFVGHSLGGKVAMELALATPRQVTALVVADIAPVTYPPHHDAVFAALDAVLAGECRSRQQAAKVMAEHLREQDVIQFLLMSLARGDDGVYRWRFNVDGIKRDYAALRAAPDVTAAYPGPVLLVKGGDSDYIREAHREQVLALFPAAEVKVMPGCGHWLHAQQPDLFNRIVGRFLDDVLLPGERG</sequence>
<dbReference type="SUPFAM" id="SSF53474">
    <property type="entry name" value="alpha/beta-Hydrolases"/>
    <property type="match status" value="1"/>
</dbReference>
<name>A0A5B0X459_9GAMM</name>
<dbReference type="InterPro" id="IPR000639">
    <property type="entry name" value="Epox_hydrolase-like"/>
</dbReference>
<dbReference type="PRINTS" id="PR00412">
    <property type="entry name" value="EPOXHYDRLASE"/>
</dbReference>
<dbReference type="PRINTS" id="PR00111">
    <property type="entry name" value="ABHYDROLASE"/>
</dbReference>
<evidence type="ECO:0000256" key="1">
    <source>
        <dbReference type="ARBA" id="ARBA00022801"/>
    </source>
</evidence>
<dbReference type="PANTHER" id="PTHR46118">
    <property type="entry name" value="PROTEIN ABHD11"/>
    <property type="match status" value="1"/>
</dbReference>
<protein>
    <submittedName>
        <fullName evidence="3">Alpha/beta fold hydrolase</fullName>
    </submittedName>
</protein>
<dbReference type="GO" id="GO:0016787">
    <property type="term" value="F:hydrolase activity"/>
    <property type="evidence" value="ECO:0007669"/>
    <property type="project" value="UniProtKB-KW"/>
</dbReference>
<accession>A0A5B0X459</accession>
<dbReference type="RefSeq" id="WP_149609565.1">
    <property type="nucleotide sequence ID" value="NZ_VTUX01000001.1"/>
</dbReference>
<evidence type="ECO:0000313" key="4">
    <source>
        <dbReference type="Proteomes" id="UP000323708"/>
    </source>
</evidence>
<gene>
    <name evidence="3" type="ORF">F0M18_01250</name>
</gene>
<feature type="domain" description="AB hydrolase-1" evidence="2">
    <location>
        <begin position="18"/>
        <end position="250"/>
    </location>
</feature>